<keyword evidence="2" id="KW-1185">Reference proteome</keyword>
<comment type="caution">
    <text evidence="1">The sequence shown here is derived from an EMBL/GenBank/DDBJ whole genome shotgun (WGS) entry which is preliminary data.</text>
</comment>
<gene>
    <name evidence="1" type="ORF">AGR7A_Cc160027</name>
</gene>
<dbReference type="RefSeq" id="WP_162935799.1">
    <property type="nucleotide sequence ID" value="NZ_LT009775.1"/>
</dbReference>
<dbReference type="EMBL" id="FCNP01000008">
    <property type="protein sequence ID" value="CVI55056.1"/>
    <property type="molecule type" value="Genomic_DNA"/>
</dbReference>
<organism evidence="1 2">
    <name type="scientific">Agrobacterium deltaense NCPPB 1641</name>
    <dbReference type="NCBI Taxonomy" id="1183425"/>
    <lineage>
        <taxon>Bacteria</taxon>
        <taxon>Pseudomonadati</taxon>
        <taxon>Pseudomonadota</taxon>
        <taxon>Alphaproteobacteria</taxon>
        <taxon>Hyphomicrobiales</taxon>
        <taxon>Rhizobiaceae</taxon>
        <taxon>Rhizobium/Agrobacterium group</taxon>
        <taxon>Agrobacterium</taxon>
    </lineage>
</organism>
<accession>A0A1S7TKB5</accession>
<protein>
    <submittedName>
        <fullName evidence="1">Uncharacterized protein</fullName>
    </submittedName>
</protein>
<name>A0A1S7TKB5_9HYPH</name>
<evidence type="ECO:0000313" key="1">
    <source>
        <dbReference type="EMBL" id="CVI55056.1"/>
    </source>
</evidence>
<reference evidence="1" key="1">
    <citation type="submission" date="2016-01" db="EMBL/GenBank/DDBJ databases">
        <authorList>
            <person name="Regsiter A."/>
            <person name="william w."/>
        </authorList>
    </citation>
    <scope>NUCLEOTIDE SEQUENCE</scope>
    <source>
        <strain evidence="1">NCPPB 1641</strain>
    </source>
</reference>
<evidence type="ECO:0000313" key="2">
    <source>
        <dbReference type="Proteomes" id="UP000192140"/>
    </source>
</evidence>
<dbReference type="Proteomes" id="UP000192140">
    <property type="component" value="Unassembled WGS sequence"/>
</dbReference>
<dbReference type="AlphaFoldDB" id="A0A1S7TKB5"/>
<sequence>MILFNRLDLPGGFILRLAGGDGAKTMAENPASNHTSVFKTPFFQGKFPSISVWIDLRNADTLRAGQPATAMTFL</sequence>
<proteinExistence type="predicted"/>